<name>A0A9N9FX18_9GLOM</name>
<dbReference type="EMBL" id="CAJVPZ010005622">
    <property type="protein sequence ID" value="CAG8563511.1"/>
    <property type="molecule type" value="Genomic_DNA"/>
</dbReference>
<organism evidence="2 3">
    <name type="scientific">Racocetra fulgida</name>
    <dbReference type="NCBI Taxonomy" id="60492"/>
    <lineage>
        <taxon>Eukaryota</taxon>
        <taxon>Fungi</taxon>
        <taxon>Fungi incertae sedis</taxon>
        <taxon>Mucoromycota</taxon>
        <taxon>Glomeromycotina</taxon>
        <taxon>Glomeromycetes</taxon>
        <taxon>Diversisporales</taxon>
        <taxon>Gigasporaceae</taxon>
        <taxon>Racocetra</taxon>
    </lineage>
</organism>
<feature type="non-terminal residue" evidence="2">
    <location>
        <position position="1"/>
    </location>
</feature>
<feature type="compositionally biased region" description="Basic and acidic residues" evidence="1">
    <location>
        <begin position="17"/>
        <end position="26"/>
    </location>
</feature>
<dbReference type="Proteomes" id="UP000789396">
    <property type="component" value="Unassembled WGS sequence"/>
</dbReference>
<sequence>WWCLDDSTEKEEDVDKDENKVSNDDLKPDAPSCKMSLFEWFWDNVDCDDSIKKVESVEAKMINVVNIDLDEEGKTDMSELKVENLPESLDEEENRNDGVQALEYCQKFADKENVSKLFGEPKLEDVYRLVFDREKIIIISIDVVGLNEDVGKISIENDNLVIDDNDDLVKCGMKNNNNGDKAHDGNVREKHDEKRKYTYCCEYKFRDEASCHDEHLDCVYKSGVKIERNEKDRLDIRNRVDELEDNKVKGKEAKVKNDVEEVVITQVENDMQMIK</sequence>
<feature type="compositionally biased region" description="Acidic residues" evidence="1">
    <location>
        <begin position="1"/>
        <end position="16"/>
    </location>
</feature>
<dbReference type="AlphaFoldDB" id="A0A9N9FX18"/>
<feature type="region of interest" description="Disordered" evidence="1">
    <location>
        <begin position="1"/>
        <end position="26"/>
    </location>
</feature>
<evidence type="ECO:0000313" key="3">
    <source>
        <dbReference type="Proteomes" id="UP000789396"/>
    </source>
</evidence>
<evidence type="ECO:0000256" key="1">
    <source>
        <dbReference type="SAM" id="MobiDB-lite"/>
    </source>
</evidence>
<gene>
    <name evidence="2" type="ORF">RFULGI_LOCUS5162</name>
</gene>
<dbReference type="OrthoDB" id="2493030at2759"/>
<evidence type="ECO:0000313" key="2">
    <source>
        <dbReference type="EMBL" id="CAG8563511.1"/>
    </source>
</evidence>
<keyword evidence="3" id="KW-1185">Reference proteome</keyword>
<comment type="caution">
    <text evidence="2">The sequence shown here is derived from an EMBL/GenBank/DDBJ whole genome shotgun (WGS) entry which is preliminary data.</text>
</comment>
<reference evidence="2" key="1">
    <citation type="submission" date="2021-06" db="EMBL/GenBank/DDBJ databases">
        <authorList>
            <person name="Kallberg Y."/>
            <person name="Tangrot J."/>
            <person name="Rosling A."/>
        </authorList>
    </citation>
    <scope>NUCLEOTIDE SEQUENCE</scope>
    <source>
        <strain evidence="2">IN212</strain>
    </source>
</reference>
<accession>A0A9N9FX18</accession>
<proteinExistence type="predicted"/>
<protein>
    <submittedName>
        <fullName evidence="2">15517_t:CDS:1</fullName>
    </submittedName>
</protein>